<feature type="region of interest" description="Disordered" evidence="1">
    <location>
        <begin position="1124"/>
        <end position="1148"/>
    </location>
</feature>
<feature type="compositionally biased region" description="Low complexity" evidence="1">
    <location>
        <begin position="1455"/>
        <end position="1519"/>
    </location>
</feature>
<dbReference type="RefSeq" id="WP_006978023.1">
    <property type="nucleotide sequence ID" value="NZ_ABVL01000002.1"/>
</dbReference>
<reference evidence="3 4" key="1">
    <citation type="journal article" date="2011" name="J. Bacteriol.">
        <title>Genome sequence of Chthoniobacter flavus Ellin428, an aerobic heterotrophic soil bacterium.</title>
        <authorList>
            <person name="Kant R."/>
            <person name="van Passel M.W."/>
            <person name="Palva A."/>
            <person name="Lucas S."/>
            <person name="Lapidus A."/>
            <person name="Glavina Del Rio T."/>
            <person name="Dalin E."/>
            <person name="Tice H."/>
            <person name="Bruce D."/>
            <person name="Goodwin L."/>
            <person name="Pitluck S."/>
            <person name="Larimer F.W."/>
            <person name="Land M.L."/>
            <person name="Hauser L."/>
            <person name="Sangwan P."/>
            <person name="de Vos W.M."/>
            <person name="Janssen P.H."/>
            <person name="Smidt H."/>
        </authorList>
    </citation>
    <scope>NUCLEOTIDE SEQUENCE [LARGE SCALE GENOMIC DNA]</scope>
    <source>
        <strain evidence="3 4">Ellin428</strain>
    </source>
</reference>
<evidence type="ECO:0000256" key="2">
    <source>
        <dbReference type="SAM" id="Phobius"/>
    </source>
</evidence>
<dbReference type="InParanoid" id="B4CVK9"/>
<evidence type="ECO:0000313" key="3">
    <source>
        <dbReference type="EMBL" id="EDY21451.1"/>
    </source>
</evidence>
<accession>B4CVK9</accession>
<organism evidence="3 4">
    <name type="scientific">Chthoniobacter flavus Ellin428</name>
    <dbReference type="NCBI Taxonomy" id="497964"/>
    <lineage>
        <taxon>Bacteria</taxon>
        <taxon>Pseudomonadati</taxon>
        <taxon>Verrucomicrobiota</taxon>
        <taxon>Spartobacteria</taxon>
        <taxon>Chthoniobacterales</taxon>
        <taxon>Chthoniobacteraceae</taxon>
        <taxon>Chthoniobacter</taxon>
    </lineage>
</organism>
<feature type="transmembrane region" description="Helical" evidence="2">
    <location>
        <begin position="160"/>
        <end position="182"/>
    </location>
</feature>
<feature type="compositionally biased region" description="Basic and acidic residues" evidence="1">
    <location>
        <begin position="1066"/>
        <end position="1075"/>
    </location>
</feature>
<dbReference type="Proteomes" id="UP000005824">
    <property type="component" value="Unassembled WGS sequence"/>
</dbReference>
<feature type="compositionally biased region" description="Polar residues" evidence="1">
    <location>
        <begin position="1255"/>
        <end position="1269"/>
    </location>
</feature>
<feature type="transmembrane region" description="Helical" evidence="2">
    <location>
        <begin position="36"/>
        <end position="58"/>
    </location>
</feature>
<dbReference type="STRING" id="497964.CfE428DRAFT_0696"/>
<feature type="compositionally biased region" description="Polar residues" evidence="1">
    <location>
        <begin position="1441"/>
        <end position="1452"/>
    </location>
</feature>
<feature type="compositionally biased region" description="Polar residues" evidence="1">
    <location>
        <begin position="1686"/>
        <end position="1704"/>
    </location>
</feature>
<feature type="compositionally biased region" description="Basic and acidic residues" evidence="1">
    <location>
        <begin position="1047"/>
        <end position="1056"/>
    </location>
</feature>
<feature type="region of interest" description="Disordered" evidence="1">
    <location>
        <begin position="1250"/>
        <end position="1389"/>
    </location>
</feature>
<protein>
    <submittedName>
        <fullName evidence="3">Uncharacterized protein</fullName>
    </submittedName>
</protein>
<comment type="caution">
    <text evidence="3">The sequence shown here is derived from an EMBL/GenBank/DDBJ whole genome shotgun (WGS) entry which is preliminary data.</text>
</comment>
<dbReference type="EMBL" id="ABVL01000002">
    <property type="protein sequence ID" value="EDY21451.1"/>
    <property type="molecule type" value="Genomic_DNA"/>
</dbReference>
<feature type="region of interest" description="Disordered" evidence="1">
    <location>
        <begin position="1417"/>
        <end position="1730"/>
    </location>
</feature>
<proteinExistence type="predicted"/>
<sequence length="1773" mass="193530" precursor="true">MPELLTPASTKIDPLILRKLQAFADRRRKLIVRRGIYAAVATLLVAMMVVAAIDYIFVLPDALRWTFSGAAYLAIIIVEWRSCWRLLLKAPGSRQLARLVEHAEPKLREDLLSAVELGDEGPNQVFDSEQFRALVQSDVAARVEKLDMEELLPAKLLRRYSMIAAGIGVACLVAFTLTGFQFGTLMMRALLPMANFARVSKVKVKIVEPFPAEMRVAQGDTLPLIIELSGQSMNKATLETFTPSGGREVVPMTPLARDRFSATIQVGRENVYYRVRAGDALTKKYLLEAVARPAVVDFQKAYTYPSYSKLEPKTVTEENGDLSALEGSQVLLRLHTNQKVKDAELRIEQGKKNTVVPLVTQGDALVAKLPIDASGIYRVHLVGADSGFENKFSPEYELRAEPDLVPQVTLDLPKQDLILPSNEIVDVQGSASDDFALAKVSQMVKINDGNWKETVLSKEPGAKTQVERRWDLFDQGVKPGDLVTTKLVAVDLKGNRAESRPLQVTITAAGFETKRLQALNAYKQLLEVIKAAETASAALVKQTNDARQQFDRLGEGDPQRKQVLMPVSASITDLLQKNSDVMKQLATVLRDATPGHESGDLAFIGRALSREQTYGVEKARGLVEVLSANPALPTAHDLLGEALNSIGRTEQILRQATDSCRTTLNAEEIDVLNENLQVVDVEQQRLLTLAHQSGTSAEKWAPVANRLRVVLAELRGLEELSGGAADHGIRAVADRMRNIQKLINKRRTALETALGGPLGAELLGPTMELSQAVTDVSHQALDMARDMRGQTMAMLRVMTREVEATHSSFEQLRAENERLVRNDKLPVEVANVLLDGRWAAHLDAWKLRGDIEEWRPDADSYFVNDMRLTTRVLQALRDRVAGERSEKWAKDLHDIELNFRVLECGHLLTELVGQVEHLSTEERWEIYNAKSRTTSPHDWAWLSERLRTTPEEVGRALDFPERRPLGQAVQKILWDAQNQEFTHQLQREMDDRFNISRMPVTAKDQADQLADYLRQALDLLREPMEQSRESLSKLTPSLAQTMKQLAKKTEELRDKTSNQAQQVSEKLTDEAKADARQALADQQRLNQQVESLKDALRADANQQDILSKEGRERARDADDAVAMLREPPQRAQEDLELAAKSDKSQTQEQALNQAVEQQQKLTQALQQMSEHYAALDAGKPEDTRQAMRATEQANGVKDQLDQDYAKAEQMAKLAQSTPEEMLKQLEKALPQNPQMQKELSGISQNALKGAAEQLKQASAQENNVAQSVQKMAKDEQAQAEAAALVAKQNAAQAQAQAQANPANAQSNPPNNANPANAQQPNGQQQQANAQSPQNGQQGNPQQQAQQPGQANPQNQQPNQNNAALAQDAKEQTPIGKTAEQAADDVMRAGRHEMRLENKVAGEQLDRLGKQIEANAQQQVPNAQQSLQKAQQAMQAQPAVNDANTGLQKSLQKLNAMANPAQAEADAAAEGQPNKPAAAQQADAAGQQAQAAQMPNQAAQAAPQSGQQQANAQQGNTPQATGKQAHMDQASGQEAMQSQTAQTGAKGQPKGPQGSAAEAQNSQAAQNGQTQQAPQEAEPNAMTAATPASPQEQVWMARTLDALDAALHAHAGDEEQEGKNGGQQQQAGQNNQGAQQAANQQAQQQRSQNAQQASAAGGKPSQQSSAAAKAQAAMAQAAASAAKSARSETGSPNQSGEPQQGSLQAMSKGGAQAQGANGPHGTLGDAKLKAGDWGKLPKQMAEQLTQGQQEGIAGEYRNQVETYYRVIAEKSKKP</sequence>
<keyword evidence="2" id="KW-1133">Transmembrane helix</keyword>
<evidence type="ECO:0000256" key="1">
    <source>
        <dbReference type="SAM" id="MobiDB-lite"/>
    </source>
</evidence>
<feature type="compositionally biased region" description="Basic and acidic residues" evidence="1">
    <location>
        <begin position="1127"/>
        <end position="1145"/>
    </location>
</feature>
<keyword evidence="2" id="KW-0812">Transmembrane</keyword>
<feature type="compositionally biased region" description="Polar residues" evidence="1">
    <location>
        <begin position="1529"/>
        <end position="1544"/>
    </location>
</feature>
<feature type="transmembrane region" description="Helical" evidence="2">
    <location>
        <begin position="70"/>
        <end position="88"/>
    </location>
</feature>
<evidence type="ECO:0000313" key="4">
    <source>
        <dbReference type="Proteomes" id="UP000005824"/>
    </source>
</evidence>
<feature type="region of interest" description="Disordered" evidence="1">
    <location>
        <begin position="1044"/>
        <end position="1075"/>
    </location>
</feature>
<keyword evidence="2" id="KW-0472">Membrane</keyword>
<feature type="compositionally biased region" description="Low complexity" evidence="1">
    <location>
        <begin position="1599"/>
        <end position="1608"/>
    </location>
</feature>
<gene>
    <name evidence="3" type="ORF">CfE428DRAFT_0696</name>
</gene>
<name>B4CVK9_9BACT</name>
<feature type="compositionally biased region" description="Low complexity" evidence="1">
    <location>
        <begin position="1621"/>
        <end position="1683"/>
    </location>
</feature>
<feature type="compositionally biased region" description="Low complexity" evidence="1">
    <location>
        <begin position="1278"/>
        <end position="1366"/>
    </location>
</feature>
<dbReference type="eggNOG" id="COG1196">
    <property type="taxonomic scope" value="Bacteria"/>
</dbReference>
<keyword evidence="4" id="KW-1185">Reference proteome</keyword>
<feature type="compositionally biased region" description="Low complexity" evidence="1">
    <location>
        <begin position="1417"/>
        <end position="1438"/>
    </location>
</feature>
<feature type="compositionally biased region" description="Low complexity" evidence="1">
    <location>
        <begin position="1552"/>
        <end position="1576"/>
    </location>
</feature>